<name>A0A3T0RZD3_9ACTN</name>
<evidence type="ECO:0000259" key="7">
    <source>
        <dbReference type="Pfam" id="PF02911"/>
    </source>
</evidence>
<feature type="domain" description="Formyl transferase N-terminal" evidence="6">
    <location>
        <begin position="7"/>
        <end position="178"/>
    </location>
</feature>
<dbReference type="Pfam" id="PF00551">
    <property type="entry name" value="Formyl_trans_N"/>
    <property type="match status" value="1"/>
</dbReference>
<evidence type="ECO:0000256" key="4">
    <source>
        <dbReference type="ARBA" id="ARBA00022917"/>
    </source>
</evidence>
<protein>
    <recommendedName>
        <fullName evidence="2 5">Methionyl-tRNA formyltransferase</fullName>
        <ecNumber evidence="2 5">2.1.2.9</ecNumber>
    </recommendedName>
</protein>
<dbReference type="InterPro" id="IPR011034">
    <property type="entry name" value="Formyl_transferase-like_C_sf"/>
</dbReference>
<evidence type="ECO:0000259" key="6">
    <source>
        <dbReference type="Pfam" id="PF00551"/>
    </source>
</evidence>
<dbReference type="InterPro" id="IPR044135">
    <property type="entry name" value="Met-tRNA-FMT_C"/>
</dbReference>
<dbReference type="Pfam" id="PF02911">
    <property type="entry name" value="Formyl_trans_C"/>
    <property type="match status" value="1"/>
</dbReference>
<comment type="similarity">
    <text evidence="1 5">Belongs to the Fmt family.</text>
</comment>
<sequence>MRILFAGTPALACPTLAVLDDHPDHEVVAVLTRPDAAQGRHRTPHPSPVAEEAARRTIPVLKARTLRSGQTREVIEALDFDIAVVVAFGALVPEELLERPRHGWINLHFSVLPRWRGAAPVQRALMAGDATTGATVFRLVEQLDAGPVYNSRSYPIADTDTAGTLLRRLVNQTPDLVTAALTDIAEGIAPTPQPLAGVTSAPKITPDDARLDPSWSAVDVDHLVRGTSPAPGAWGELEGERFKVLLTRVWDQAEELAPGELSASKKHLLMGTGRGTVELVTVQAFGKKAMAGADWARGAQLAPGTVLE</sequence>
<dbReference type="InterPro" id="IPR041711">
    <property type="entry name" value="Met-tRNA-FMT_N"/>
</dbReference>
<dbReference type="PANTHER" id="PTHR11138:SF5">
    <property type="entry name" value="METHIONYL-TRNA FORMYLTRANSFERASE, MITOCHONDRIAL"/>
    <property type="match status" value="1"/>
</dbReference>
<evidence type="ECO:0000256" key="3">
    <source>
        <dbReference type="ARBA" id="ARBA00022679"/>
    </source>
</evidence>
<accession>A0A3T0RZD3</accession>
<feature type="binding site" evidence="5">
    <location>
        <begin position="110"/>
        <end position="113"/>
    </location>
    <ligand>
        <name>(6S)-5,6,7,8-tetrahydrofolate</name>
        <dbReference type="ChEBI" id="CHEBI:57453"/>
    </ligand>
</feature>
<evidence type="ECO:0000313" key="8">
    <source>
        <dbReference type="EMBL" id="AZZ39458.1"/>
    </source>
</evidence>
<dbReference type="NCBIfam" id="TIGR00460">
    <property type="entry name" value="fmt"/>
    <property type="match status" value="1"/>
</dbReference>
<dbReference type="SUPFAM" id="SSF53328">
    <property type="entry name" value="Formyltransferase"/>
    <property type="match status" value="1"/>
</dbReference>
<gene>
    <name evidence="5" type="primary">fmt</name>
    <name evidence="8" type="ORF">C0Z10_06505</name>
</gene>
<evidence type="ECO:0000256" key="1">
    <source>
        <dbReference type="ARBA" id="ARBA00010699"/>
    </source>
</evidence>
<dbReference type="Proteomes" id="UP000285875">
    <property type="component" value="Chromosome"/>
</dbReference>
<evidence type="ECO:0000256" key="2">
    <source>
        <dbReference type="ARBA" id="ARBA00012261"/>
    </source>
</evidence>
<comment type="catalytic activity">
    <reaction evidence="5">
        <text>L-methionyl-tRNA(fMet) + (6R)-10-formyltetrahydrofolate = N-formyl-L-methionyl-tRNA(fMet) + (6S)-5,6,7,8-tetrahydrofolate + H(+)</text>
        <dbReference type="Rhea" id="RHEA:24380"/>
        <dbReference type="Rhea" id="RHEA-COMP:9952"/>
        <dbReference type="Rhea" id="RHEA-COMP:9953"/>
        <dbReference type="ChEBI" id="CHEBI:15378"/>
        <dbReference type="ChEBI" id="CHEBI:57453"/>
        <dbReference type="ChEBI" id="CHEBI:78530"/>
        <dbReference type="ChEBI" id="CHEBI:78844"/>
        <dbReference type="ChEBI" id="CHEBI:195366"/>
        <dbReference type="EC" id="2.1.2.9"/>
    </reaction>
</comment>
<reference evidence="9" key="1">
    <citation type="submission" date="2017-12" db="EMBL/GenBank/DDBJ databases">
        <title>Whole genome sequencing of Acidipropionibacterium jensenii strains JS279 and JS280.</title>
        <authorList>
            <person name="Deptula P."/>
            <person name="Laine P."/>
            <person name="Smolander O.-P."/>
            <person name="Paulin L."/>
            <person name="Auvinen P."/>
            <person name="Varmanen P."/>
        </authorList>
    </citation>
    <scope>NUCLEOTIDE SEQUENCE [LARGE SCALE GENOMIC DNA]</scope>
    <source>
        <strain evidence="9">JS280</strain>
    </source>
</reference>
<dbReference type="EC" id="2.1.2.9" evidence="2 5"/>
<dbReference type="PANTHER" id="PTHR11138">
    <property type="entry name" value="METHIONYL-TRNA FORMYLTRANSFERASE"/>
    <property type="match status" value="1"/>
</dbReference>
<dbReference type="KEGG" id="aji:C0Z10_06505"/>
<dbReference type="InterPro" id="IPR036477">
    <property type="entry name" value="Formyl_transf_N_sf"/>
</dbReference>
<dbReference type="GO" id="GO:0004479">
    <property type="term" value="F:methionyl-tRNA formyltransferase activity"/>
    <property type="evidence" value="ECO:0007669"/>
    <property type="project" value="UniProtKB-UniRule"/>
</dbReference>
<comment type="function">
    <text evidence="5">Attaches a formyl group to the free amino group of methionyl-tRNA(fMet). The formyl group appears to play a dual role in the initiator identity of N-formylmethionyl-tRNA by promoting its recognition by IF2 and preventing the misappropriation of this tRNA by the elongation apparatus.</text>
</comment>
<evidence type="ECO:0000256" key="5">
    <source>
        <dbReference type="HAMAP-Rule" id="MF_00182"/>
    </source>
</evidence>
<keyword evidence="3 5" id="KW-0808">Transferase</keyword>
<dbReference type="Gene3D" id="3.40.50.12230">
    <property type="match status" value="1"/>
</dbReference>
<dbReference type="AlphaFoldDB" id="A0A3T0RZD3"/>
<dbReference type="SUPFAM" id="SSF50486">
    <property type="entry name" value="FMT C-terminal domain-like"/>
    <property type="match status" value="1"/>
</dbReference>
<dbReference type="HAMAP" id="MF_00182">
    <property type="entry name" value="Formyl_trans"/>
    <property type="match status" value="1"/>
</dbReference>
<dbReference type="InterPro" id="IPR002376">
    <property type="entry name" value="Formyl_transf_N"/>
</dbReference>
<dbReference type="EMBL" id="CP025570">
    <property type="protein sequence ID" value="AZZ39458.1"/>
    <property type="molecule type" value="Genomic_DNA"/>
</dbReference>
<feature type="domain" description="Formyl transferase C-terminal" evidence="7">
    <location>
        <begin position="203"/>
        <end position="299"/>
    </location>
</feature>
<organism evidence="8 9">
    <name type="scientific">Acidipropionibacterium jensenii</name>
    <dbReference type="NCBI Taxonomy" id="1749"/>
    <lineage>
        <taxon>Bacteria</taxon>
        <taxon>Bacillati</taxon>
        <taxon>Actinomycetota</taxon>
        <taxon>Actinomycetes</taxon>
        <taxon>Propionibacteriales</taxon>
        <taxon>Propionibacteriaceae</taxon>
        <taxon>Acidipropionibacterium</taxon>
    </lineage>
</organism>
<proteinExistence type="inferred from homology"/>
<dbReference type="InterPro" id="IPR005793">
    <property type="entry name" value="Formyl_trans_C"/>
</dbReference>
<dbReference type="InterPro" id="IPR005794">
    <property type="entry name" value="Fmt"/>
</dbReference>
<dbReference type="CDD" id="cd08646">
    <property type="entry name" value="FMT_core_Met-tRNA-FMT_N"/>
    <property type="match status" value="1"/>
</dbReference>
<dbReference type="RefSeq" id="WP_097798848.1">
    <property type="nucleotide sequence ID" value="NZ_CP025570.1"/>
</dbReference>
<evidence type="ECO:0000313" key="9">
    <source>
        <dbReference type="Proteomes" id="UP000285875"/>
    </source>
</evidence>
<dbReference type="CDD" id="cd08704">
    <property type="entry name" value="Met_tRNA_FMT_C"/>
    <property type="match status" value="1"/>
</dbReference>
<dbReference type="GO" id="GO:0005829">
    <property type="term" value="C:cytosol"/>
    <property type="evidence" value="ECO:0007669"/>
    <property type="project" value="TreeGrafter"/>
</dbReference>
<keyword evidence="4 5" id="KW-0648">Protein biosynthesis</keyword>